<keyword evidence="2" id="KW-1185">Reference proteome</keyword>
<proteinExistence type="predicted"/>
<accession>A0A8B6EPS5</accession>
<protein>
    <submittedName>
        <fullName evidence="1">Uncharacterized protein</fullName>
    </submittedName>
</protein>
<gene>
    <name evidence="1" type="ORF">MGAL_10B059916</name>
</gene>
<evidence type="ECO:0000313" key="1">
    <source>
        <dbReference type="EMBL" id="VDI38078.1"/>
    </source>
</evidence>
<evidence type="ECO:0000313" key="2">
    <source>
        <dbReference type="Proteomes" id="UP000596742"/>
    </source>
</evidence>
<sequence>SDLEKATQIVFPRYYFSSNSTSEQFELHVFCDASPKAYGATAYLNNGTETTLAQVKNLTLPQLELMAAVIGTRLASHVKSTFECKKRSFSGRIAA</sequence>
<comment type="caution">
    <text evidence="1">The sequence shown here is derived from an EMBL/GenBank/DDBJ whole genome shotgun (WGS) entry which is preliminary data.</text>
</comment>
<dbReference type="AlphaFoldDB" id="A0A8B6EPS5"/>
<dbReference type="Pfam" id="PF05380">
    <property type="entry name" value="Peptidase_A17"/>
    <property type="match status" value="1"/>
</dbReference>
<organism evidence="1 2">
    <name type="scientific">Mytilus galloprovincialis</name>
    <name type="common">Mediterranean mussel</name>
    <dbReference type="NCBI Taxonomy" id="29158"/>
    <lineage>
        <taxon>Eukaryota</taxon>
        <taxon>Metazoa</taxon>
        <taxon>Spiralia</taxon>
        <taxon>Lophotrochozoa</taxon>
        <taxon>Mollusca</taxon>
        <taxon>Bivalvia</taxon>
        <taxon>Autobranchia</taxon>
        <taxon>Pteriomorphia</taxon>
        <taxon>Mytilida</taxon>
        <taxon>Mytiloidea</taxon>
        <taxon>Mytilidae</taxon>
        <taxon>Mytilinae</taxon>
        <taxon>Mytilus</taxon>
    </lineage>
</organism>
<feature type="non-terminal residue" evidence="1">
    <location>
        <position position="1"/>
    </location>
</feature>
<reference evidence="1" key="1">
    <citation type="submission" date="2018-11" db="EMBL/GenBank/DDBJ databases">
        <authorList>
            <person name="Alioto T."/>
            <person name="Alioto T."/>
        </authorList>
    </citation>
    <scope>NUCLEOTIDE SEQUENCE</scope>
</reference>
<dbReference type="InterPro" id="IPR008042">
    <property type="entry name" value="Retrotrans_Pao"/>
</dbReference>
<dbReference type="OrthoDB" id="6156325at2759"/>
<name>A0A8B6EPS5_MYTGA</name>
<dbReference type="EMBL" id="UYJE01005535">
    <property type="protein sequence ID" value="VDI38078.1"/>
    <property type="molecule type" value="Genomic_DNA"/>
</dbReference>
<dbReference type="Proteomes" id="UP000596742">
    <property type="component" value="Unassembled WGS sequence"/>
</dbReference>